<accession>A0ABZ0RSB8</accession>
<evidence type="ECO:0000256" key="1">
    <source>
        <dbReference type="SAM" id="Phobius"/>
    </source>
</evidence>
<keyword evidence="1" id="KW-1133">Transmembrane helix</keyword>
<evidence type="ECO:0000313" key="3">
    <source>
        <dbReference type="EMBL" id="WPJ95854.1"/>
    </source>
</evidence>
<feature type="chain" id="PRO_5047195891" description="PEP-CTERM protein-sorting domain-containing protein" evidence="2">
    <location>
        <begin position="29"/>
        <end position="289"/>
    </location>
</feature>
<keyword evidence="2" id="KW-0732">Signal</keyword>
<gene>
    <name evidence="3" type="ORF">SH580_20770</name>
</gene>
<keyword evidence="1" id="KW-0812">Transmembrane</keyword>
<reference evidence="3 4" key="1">
    <citation type="submission" date="2023-11" db="EMBL/GenBank/DDBJ databases">
        <title>Coraliomargarita sp. nov., isolated from marine algae.</title>
        <authorList>
            <person name="Lee J.K."/>
            <person name="Baek J.H."/>
            <person name="Kim J.M."/>
            <person name="Choi D.G."/>
            <person name="Jeon C.O."/>
        </authorList>
    </citation>
    <scope>NUCLEOTIDE SEQUENCE [LARGE SCALE GENOMIC DNA]</scope>
    <source>
        <strain evidence="3 4">J2-16</strain>
    </source>
</reference>
<evidence type="ECO:0000313" key="4">
    <source>
        <dbReference type="Proteomes" id="UP001324993"/>
    </source>
</evidence>
<evidence type="ECO:0000256" key="2">
    <source>
        <dbReference type="SAM" id="SignalP"/>
    </source>
</evidence>
<sequence length="289" mass="30447">MKKMNIGSSALAVVITGLSLATTTNSFAELLSYDGFDLGGGGTAYTQDATVNGAGFGTGWSGNWTGGADYIAGAGSLDIGGEATDSGVLTYATTSNSQTISRDYITTFGGATPALSEAWSSFVFERNNTRELVINPFASGNNYFGLRVGNGSSNMFARNREFGTETFSLDSFSLVTGTDYFVVSQLLFNDSGTNDVLNVWIVDAASYDGTISETATMSVAVDVDTSYDSLAFYVQNPQDGANAFRMDEFRLGTSFADVAVIPEPSTAALLTALLSVCLIGFQRRSKVSK</sequence>
<keyword evidence="1" id="KW-0472">Membrane</keyword>
<dbReference type="Proteomes" id="UP001324993">
    <property type="component" value="Chromosome"/>
</dbReference>
<dbReference type="RefSeq" id="WP_319832730.1">
    <property type="nucleotide sequence ID" value="NZ_CP138858.1"/>
</dbReference>
<evidence type="ECO:0008006" key="5">
    <source>
        <dbReference type="Google" id="ProtNLM"/>
    </source>
</evidence>
<keyword evidence="4" id="KW-1185">Reference proteome</keyword>
<name>A0ABZ0RSB8_9BACT</name>
<protein>
    <recommendedName>
        <fullName evidence="5">PEP-CTERM protein-sorting domain-containing protein</fullName>
    </recommendedName>
</protein>
<proteinExistence type="predicted"/>
<organism evidence="3 4">
    <name type="scientific">Coraliomargarita algicola</name>
    <dbReference type="NCBI Taxonomy" id="3092156"/>
    <lineage>
        <taxon>Bacteria</taxon>
        <taxon>Pseudomonadati</taxon>
        <taxon>Verrucomicrobiota</taxon>
        <taxon>Opitutia</taxon>
        <taxon>Puniceicoccales</taxon>
        <taxon>Coraliomargaritaceae</taxon>
        <taxon>Coraliomargarita</taxon>
    </lineage>
</organism>
<feature type="transmembrane region" description="Helical" evidence="1">
    <location>
        <begin position="264"/>
        <end position="281"/>
    </location>
</feature>
<dbReference type="EMBL" id="CP138858">
    <property type="protein sequence ID" value="WPJ95854.1"/>
    <property type="molecule type" value="Genomic_DNA"/>
</dbReference>
<feature type="signal peptide" evidence="2">
    <location>
        <begin position="1"/>
        <end position="28"/>
    </location>
</feature>